<dbReference type="PANTHER" id="PTHR33927">
    <property type="entry name" value="TRANSMEMBRANE PROTEIN"/>
    <property type="match status" value="1"/>
</dbReference>
<accession>A0A9P7GC17</accession>
<dbReference type="PANTHER" id="PTHR33927:SF1">
    <property type="entry name" value="TRANSMEMBRANE PROTEIN"/>
    <property type="match status" value="1"/>
</dbReference>
<comment type="caution">
    <text evidence="2">The sequence shown here is derived from an EMBL/GenBank/DDBJ whole genome shotgun (WGS) entry which is preliminary data.</text>
</comment>
<protein>
    <submittedName>
        <fullName evidence="2">Uncharacterized protein</fullName>
    </submittedName>
</protein>
<dbReference type="Proteomes" id="UP000775547">
    <property type="component" value="Unassembled WGS sequence"/>
</dbReference>
<keyword evidence="3" id="KW-1185">Reference proteome</keyword>
<sequence>MSSTSSIDDAEKGVYEKDELALPITLPTVGLSPSTSSNSHDTSYSSLHLHSAACKKATDNGQLATIPPLPWKKPGPRKASRWIRFQLWFNTYRKFFAFVMTVNLVGIILAATGKWQYPRHYTGACVLGNLLTAILMRNELFGRFLYLTVNTLFAKVTEAERSH</sequence>
<reference evidence="2" key="2">
    <citation type="submission" date="2021-10" db="EMBL/GenBank/DDBJ databases">
        <title>Phylogenomics reveals ancestral predisposition of the termite-cultivated fungus Termitomyces towards a domesticated lifestyle.</title>
        <authorList>
            <person name="Auxier B."/>
            <person name="Grum-Grzhimaylo A."/>
            <person name="Cardenas M.E."/>
            <person name="Lodge J.D."/>
            <person name="Laessoe T."/>
            <person name="Pedersen O."/>
            <person name="Smith M.E."/>
            <person name="Kuyper T.W."/>
            <person name="Franco-Molano E.A."/>
            <person name="Baroni T.J."/>
            <person name="Aanen D.K."/>
        </authorList>
    </citation>
    <scope>NUCLEOTIDE SEQUENCE</scope>
    <source>
        <strain evidence="2">AP01</strain>
        <tissue evidence="2">Mycelium</tissue>
    </source>
</reference>
<dbReference type="EMBL" id="JABCKV010000013">
    <property type="protein sequence ID" value="KAG5647106.1"/>
    <property type="molecule type" value="Genomic_DNA"/>
</dbReference>
<dbReference type="OrthoDB" id="3142841at2759"/>
<gene>
    <name evidence="2" type="ORF">DXG03_001477</name>
</gene>
<dbReference type="InterPro" id="IPR052979">
    <property type="entry name" value="Adenylate-forming_domain"/>
</dbReference>
<evidence type="ECO:0000313" key="2">
    <source>
        <dbReference type="EMBL" id="KAG5647106.1"/>
    </source>
</evidence>
<keyword evidence="1" id="KW-0472">Membrane</keyword>
<feature type="transmembrane region" description="Helical" evidence="1">
    <location>
        <begin position="95"/>
        <end position="113"/>
    </location>
</feature>
<keyword evidence="1" id="KW-1133">Transmembrane helix</keyword>
<dbReference type="AlphaFoldDB" id="A0A9P7GC17"/>
<evidence type="ECO:0000313" key="3">
    <source>
        <dbReference type="Proteomes" id="UP000775547"/>
    </source>
</evidence>
<evidence type="ECO:0000256" key="1">
    <source>
        <dbReference type="SAM" id="Phobius"/>
    </source>
</evidence>
<reference evidence="2" key="1">
    <citation type="submission" date="2020-07" db="EMBL/GenBank/DDBJ databases">
        <authorList>
            <person name="Nieuwenhuis M."/>
            <person name="Van De Peppel L.J.J."/>
        </authorList>
    </citation>
    <scope>NUCLEOTIDE SEQUENCE</scope>
    <source>
        <strain evidence="2">AP01</strain>
        <tissue evidence="2">Mycelium</tissue>
    </source>
</reference>
<name>A0A9P7GC17_9AGAR</name>
<organism evidence="2 3">
    <name type="scientific">Asterophora parasitica</name>
    <dbReference type="NCBI Taxonomy" id="117018"/>
    <lineage>
        <taxon>Eukaryota</taxon>
        <taxon>Fungi</taxon>
        <taxon>Dikarya</taxon>
        <taxon>Basidiomycota</taxon>
        <taxon>Agaricomycotina</taxon>
        <taxon>Agaricomycetes</taxon>
        <taxon>Agaricomycetidae</taxon>
        <taxon>Agaricales</taxon>
        <taxon>Tricholomatineae</taxon>
        <taxon>Lyophyllaceae</taxon>
        <taxon>Asterophora</taxon>
    </lineage>
</organism>
<keyword evidence="1" id="KW-0812">Transmembrane</keyword>
<proteinExistence type="predicted"/>